<comment type="caution">
    <text evidence="1">The sequence shown here is derived from an EMBL/GenBank/DDBJ whole genome shotgun (WGS) entry which is preliminary data.</text>
</comment>
<evidence type="ECO:0000313" key="1">
    <source>
        <dbReference type="EMBL" id="KAL3791655.1"/>
    </source>
</evidence>
<organism evidence="1 2">
    <name type="scientific">Cyclotella cryptica</name>
    <dbReference type="NCBI Taxonomy" id="29204"/>
    <lineage>
        <taxon>Eukaryota</taxon>
        <taxon>Sar</taxon>
        <taxon>Stramenopiles</taxon>
        <taxon>Ochrophyta</taxon>
        <taxon>Bacillariophyta</taxon>
        <taxon>Coscinodiscophyceae</taxon>
        <taxon>Thalassiosirophycidae</taxon>
        <taxon>Stephanodiscales</taxon>
        <taxon>Stephanodiscaceae</taxon>
        <taxon>Cyclotella</taxon>
    </lineage>
</organism>
<dbReference type="AlphaFoldDB" id="A0ABD3PZV8"/>
<accession>A0ABD3PZV8</accession>
<evidence type="ECO:0000313" key="2">
    <source>
        <dbReference type="Proteomes" id="UP001516023"/>
    </source>
</evidence>
<name>A0ABD3PZV8_9STRA</name>
<dbReference type="EMBL" id="JABMIG020000111">
    <property type="protein sequence ID" value="KAL3791655.1"/>
    <property type="molecule type" value="Genomic_DNA"/>
</dbReference>
<proteinExistence type="predicted"/>
<gene>
    <name evidence="1" type="ORF">HJC23_003912</name>
</gene>
<reference evidence="1 2" key="1">
    <citation type="journal article" date="2020" name="G3 (Bethesda)">
        <title>Improved Reference Genome for Cyclotella cryptica CCMP332, a Model for Cell Wall Morphogenesis, Salinity Adaptation, and Lipid Production in Diatoms (Bacillariophyta).</title>
        <authorList>
            <person name="Roberts W.R."/>
            <person name="Downey K.M."/>
            <person name="Ruck E.C."/>
            <person name="Traller J.C."/>
            <person name="Alverson A.J."/>
        </authorList>
    </citation>
    <scope>NUCLEOTIDE SEQUENCE [LARGE SCALE GENOMIC DNA]</scope>
    <source>
        <strain evidence="1 2">CCMP332</strain>
    </source>
</reference>
<sequence>MTISTISNDNKSSLHYPIAHIYNGVWLKRKEILYRLTGLTRADVATITKERTKENNQDRRAVIDFDCNNVVYFVRNRAMGVVEETAKFLSQWASYGVVAVPVCNGDTRPIAKIAIKTEQQERRIVSVHKSSTHTNYINHVFPFMDRTPLVPPAPTATWNLLKIKQGTLLTTHPLTSLSSHRQGCITFGHIDDPTHIDIVTAHESCSRLHSRLARFQRYPMATRFGIESWDVCQSCEIAPPQACGKREVERGTREDGMRGSRGVMVYVGDVFWFGTSTRIFCLEGSEEYDWGEEGGGRCKRKCEGESPVAEVERDCSQVLEQQQKQTVEECNWGMGEDDSEQNK</sequence>
<evidence type="ECO:0008006" key="3">
    <source>
        <dbReference type="Google" id="ProtNLM"/>
    </source>
</evidence>
<keyword evidence="2" id="KW-1185">Reference proteome</keyword>
<protein>
    <recommendedName>
        <fullName evidence="3">FHA domain-containing protein</fullName>
    </recommendedName>
</protein>
<dbReference type="Proteomes" id="UP001516023">
    <property type="component" value="Unassembled WGS sequence"/>
</dbReference>